<evidence type="ECO:0000256" key="8">
    <source>
        <dbReference type="ARBA" id="ARBA00023180"/>
    </source>
</evidence>
<evidence type="ECO:0000256" key="3">
    <source>
        <dbReference type="ARBA" id="ARBA00022679"/>
    </source>
</evidence>
<dbReference type="KEGG" id="lak:106169304"/>
<keyword evidence="9" id="KW-0119">Carbohydrate metabolism</keyword>
<evidence type="ECO:0000256" key="5">
    <source>
        <dbReference type="ARBA" id="ARBA00022989"/>
    </source>
</evidence>
<proteinExistence type="inferred from homology"/>
<organism evidence="10 11">
    <name type="scientific">Lingula anatina</name>
    <name type="common">Brachiopod</name>
    <name type="synonym">Lingula unguis</name>
    <dbReference type="NCBI Taxonomy" id="7574"/>
    <lineage>
        <taxon>Eukaryota</taxon>
        <taxon>Metazoa</taxon>
        <taxon>Spiralia</taxon>
        <taxon>Lophotrochozoa</taxon>
        <taxon>Brachiopoda</taxon>
        <taxon>Linguliformea</taxon>
        <taxon>Lingulata</taxon>
        <taxon>Lingulida</taxon>
        <taxon>Linguloidea</taxon>
        <taxon>Lingulidae</taxon>
        <taxon>Lingula</taxon>
    </lineage>
</organism>
<keyword evidence="9" id="KW-0735">Signal-anchor</keyword>
<evidence type="ECO:0000256" key="6">
    <source>
        <dbReference type="ARBA" id="ARBA00023034"/>
    </source>
</evidence>
<keyword evidence="8 9" id="KW-0325">Glycoprotein</keyword>
<dbReference type="GO" id="GO:0030166">
    <property type="term" value="P:proteoglycan biosynthetic process"/>
    <property type="evidence" value="ECO:0007669"/>
    <property type="project" value="TreeGrafter"/>
</dbReference>
<evidence type="ECO:0000313" key="11">
    <source>
        <dbReference type="RefSeq" id="XP_013404176.2"/>
    </source>
</evidence>
<evidence type="ECO:0000256" key="7">
    <source>
        <dbReference type="ARBA" id="ARBA00023136"/>
    </source>
</evidence>
<dbReference type="InterPro" id="IPR018011">
    <property type="entry name" value="Carb_sulfotrans_8-10"/>
</dbReference>
<keyword evidence="3 9" id="KW-0808">Transferase</keyword>
<dbReference type="Proteomes" id="UP000085678">
    <property type="component" value="Unplaced"/>
</dbReference>
<reference evidence="11 12" key="1">
    <citation type="submission" date="2025-04" db="UniProtKB">
        <authorList>
            <consortium name="RefSeq"/>
        </authorList>
    </citation>
    <scope>IDENTIFICATION</scope>
    <source>
        <tissue evidence="11 12">Gonads</tissue>
    </source>
</reference>
<keyword evidence="10" id="KW-1185">Reference proteome</keyword>
<dbReference type="GO" id="GO:0016051">
    <property type="term" value="P:carbohydrate biosynthetic process"/>
    <property type="evidence" value="ECO:0007669"/>
    <property type="project" value="InterPro"/>
</dbReference>
<comment type="similarity">
    <text evidence="2 9">Belongs to the sulfotransferase 2 family.</text>
</comment>
<name>A0A1S3J1N7_LINAN</name>
<dbReference type="InterPro" id="IPR027417">
    <property type="entry name" value="P-loop_NTPase"/>
</dbReference>
<evidence type="ECO:0000256" key="2">
    <source>
        <dbReference type="ARBA" id="ARBA00006339"/>
    </source>
</evidence>
<dbReference type="AlphaFoldDB" id="A0A1S3J1N7"/>
<keyword evidence="4 9" id="KW-0812">Transmembrane</keyword>
<evidence type="ECO:0000313" key="12">
    <source>
        <dbReference type="RefSeq" id="XP_013404177.2"/>
    </source>
</evidence>
<accession>A0A1S3J1N7</accession>
<keyword evidence="6 9" id="KW-0333">Golgi apparatus</keyword>
<dbReference type="GO" id="GO:0008146">
    <property type="term" value="F:sulfotransferase activity"/>
    <property type="evidence" value="ECO:0007669"/>
    <property type="project" value="InterPro"/>
</dbReference>
<keyword evidence="7 9" id="KW-0472">Membrane</keyword>
<dbReference type="Pfam" id="PF03567">
    <property type="entry name" value="Sulfotransfer_2"/>
    <property type="match status" value="1"/>
</dbReference>
<gene>
    <name evidence="11 12" type="primary">LOC106169304</name>
</gene>
<keyword evidence="5 9" id="KW-1133">Transmembrane helix</keyword>
<evidence type="ECO:0000256" key="4">
    <source>
        <dbReference type="ARBA" id="ARBA00022692"/>
    </source>
</evidence>
<comment type="subcellular location">
    <subcellularLocation>
        <location evidence="1 9">Golgi apparatus membrane</location>
        <topology evidence="1 9">Single-pass type II membrane protein</topology>
    </subcellularLocation>
</comment>
<evidence type="ECO:0000256" key="9">
    <source>
        <dbReference type="RuleBase" id="RU364020"/>
    </source>
</evidence>
<evidence type="ECO:0000256" key="1">
    <source>
        <dbReference type="ARBA" id="ARBA00004323"/>
    </source>
</evidence>
<dbReference type="RefSeq" id="XP_013404176.2">
    <property type="nucleotide sequence ID" value="XM_013548722.2"/>
</dbReference>
<dbReference type="Gene3D" id="3.40.50.300">
    <property type="entry name" value="P-loop containing nucleotide triphosphate hydrolases"/>
    <property type="match status" value="1"/>
</dbReference>
<dbReference type="OrthoDB" id="2019940at2759"/>
<protein>
    <recommendedName>
        <fullName evidence="9">Carbohydrate sulfotransferase</fullName>
        <ecNumber evidence="9">2.8.2.-</ecNumber>
    </recommendedName>
</protein>
<evidence type="ECO:0000313" key="10">
    <source>
        <dbReference type="Proteomes" id="UP000085678"/>
    </source>
</evidence>
<dbReference type="RefSeq" id="XP_013404177.2">
    <property type="nucleotide sequence ID" value="XM_013548723.2"/>
</dbReference>
<dbReference type="GO" id="GO:0000139">
    <property type="term" value="C:Golgi membrane"/>
    <property type="evidence" value="ECO:0007669"/>
    <property type="project" value="UniProtKB-SubCell"/>
</dbReference>
<sequence>MRQSLTWLTFMLGLTLVGLLCYVILYSLMTSRTHFSNTAYLEYQGLGGESALNPQHAAWSLAPEPWVYEMKTRRRHLKDACSSLKSPKKDGVPVRNITTEFMFVDERHRLLYCAIPKVGCTNFIRLMYGLTANADSDGYQDIGAGEVHAEYRKYLTPLNSFSDFGIQFRLDHYLKVILVRHPFERLVSAFRNKLERHTILSFNEGTIIAKYFEPHATKATIRTGDGVTFEGFVRYLNFKAAKDPDALDQHWRRFFELCNPCDVHYDVIGRHETVERDVNMVLKVLGVADLFHYPRKNMQHVSSADLWKIYFTNVSSSQLTKLWAFYKLDGDLFNYTLNSLNFVVKKRLRNEHMAVLT</sequence>
<feature type="transmembrane region" description="Helical" evidence="9">
    <location>
        <begin position="7"/>
        <end position="29"/>
    </location>
</feature>
<dbReference type="InterPro" id="IPR005331">
    <property type="entry name" value="Sulfotransferase"/>
</dbReference>
<dbReference type="PANTHER" id="PTHR12137:SF2">
    <property type="entry name" value="CARBOHYDRATE SULFOTRANSFERASE 10"/>
    <property type="match status" value="1"/>
</dbReference>
<dbReference type="EC" id="2.8.2.-" evidence="9"/>
<dbReference type="PANTHER" id="PTHR12137">
    <property type="entry name" value="CARBOHYDRATE SULFOTRANSFERASE"/>
    <property type="match status" value="1"/>
</dbReference>
<dbReference type="GeneID" id="106169304"/>